<dbReference type="GO" id="GO:0005654">
    <property type="term" value="C:nucleoplasm"/>
    <property type="evidence" value="ECO:0007669"/>
    <property type="project" value="TreeGrafter"/>
</dbReference>
<dbReference type="GO" id="GO:0097190">
    <property type="term" value="P:apoptotic signaling pathway"/>
    <property type="evidence" value="ECO:0007669"/>
    <property type="project" value="InterPro"/>
</dbReference>
<evidence type="ECO:0000256" key="9">
    <source>
        <dbReference type="SAM" id="MobiDB-lite"/>
    </source>
</evidence>
<protein>
    <recommendedName>
        <fullName evidence="4">Protein AF1q</fullName>
    </recommendedName>
</protein>
<comment type="similarity">
    <text evidence="3">Belongs to the MLLT11 family.</text>
</comment>
<reference evidence="11" key="1">
    <citation type="submission" date="2020-02" db="EMBL/GenBank/DDBJ databases">
        <title>Bird 10,000 Genomes (B10K) Project - Family phase.</title>
        <authorList>
            <person name="Zhang G."/>
        </authorList>
    </citation>
    <scope>NUCLEOTIDE SEQUENCE</scope>
    <source>
        <strain evidence="11">B10K-DU-002-37</strain>
        <tissue evidence="11">Muscle</tissue>
    </source>
</reference>
<dbReference type="EMBL" id="WAAF01004051">
    <property type="protein sequence ID" value="NXX40347.1"/>
    <property type="molecule type" value="Genomic_DNA"/>
</dbReference>
<dbReference type="InterPro" id="IPR026778">
    <property type="entry name" value="MLLT11_fam"/>
</dbReference>
<gene>
    <name evidence="11" type="primary">Mllt11</name>
    <name evidence="11" type="ORF">TRILEU_R01292</name>
</gene>
<keyword evidence="7" id="KW-0206">Cytoskeleton</keyword>
<evidence type="ECO:0000256" key="6">
    <source>
        <dbReference type="ARBA" id="ARBA00022843"/>
    </source>
</evidence>
<evidence type="ECO:0000256" key="3">
    <source>
        <dbReference type="ARBA" id="ARBA00008177"/>
    </source>
</evidence>
<comment type="subcellular location">
    <subcellularLocation>
        <location evidence="2">Cytoplasm</location>
        <location evidence="2">Cytoskeleton</location>
        <location evidence="2">Microtubule organizing center</location>
        <location evidence="2">Centrosome</location>
    </subcellularLocation>
    <subcellularLocation>
        <location evidence="1">Nucleus</location>
    </subcellularLocation>
</comment>
<feature type="domain" description="Putative WW-binding" evidence="10">
    <location>
        <begin position="8"/>
        <end position="37"/>
    </location>
</feature>
<sequence>MLDTLSTQYDSFIYWRMPIPRLELAELEGLGLADVALRKPRGLGQLPLAGEQDGTGPGGSGEEDNLLPFNSFNFWRAPIASISSFDFELI</sequence>
<keyword evidence="8" id="KW-0539">Nucleus</keyword>
<organism evidence="11 12">
    <name type="scientific">Tricholaema leucomelas</name>
    <name type="common">pied barbet</name>
    <dbReference type="NCBI Taxonomy" id="240729"/>
    <lineage>
        <taxon>Eukaryota</taxon>
        <taxon>Metazoa</taxon>
        <taxon>Chordata</taxon>
        <taxon>Craniata</taxon>
        <taxon>Vertebrata</taxon>
        <taxon>Euteleostomi</taxon>
        <taxon>Archelosauria</taxon>
        <taxon>Archosauria</taxon>
        <taxon>Dinosauria</taxon>
        <taxon>Saurischia</taxon>
        <taxon>Theropoda</taxon>
        <taxon>Coelurosauria</taxon>
        <taxon>Aves</taxon>
        <taxon>Neognathae</taxon>
        <taxon>Neoaves</taxon>
        <taxon>Telluraves</taxon>
        <taxon>Coraciimorphae</taxon>
        <taxon>Piciformes</taxon>
        <taxon>Lybiidae</taxon>
        <taxon>Tricholaema lacrymosa</taxon>
    </lineage>
</organism>
<name>A0A852IPU5_9PICI</name>
<evidence type="ECO:0000256" key="4">
    <source>
        <dbReference type="ARBA" id="ARBA00021807"/>
    </source>
</evidence>
<evidence type="ECO:0000313" key="11">
    <source>
        <dbReference type="EMBL" id="NXX40347.1"/>
    </source>
</evidence>
<dbReference type="GO" id="GO:0045893">
    <property type="term" value="P:positive regulation of DNA-templated transcription"/>
    <property type="evidence" value="ECO:0007669"/>
    <property type="project" value="TreeGrafter"/>
</dbReference>
<dbReference type="Proteomes" id="UP000627253">
    <property type="component" value="Unassembled WGS sequence"/>
</dbReference>
<dbReference type="Pfam" id="PF15017">
    <property type="entry name" value="WRNPLPNID"/>
    <property type="match status" value="1"/>
</dbReference>
<dbReference type="PANTHER" id="PTHR15404:SF2">
    <property type="entry name" value="PROTEIN AF1Q"/>
    <property type="match status" value="1"/>
</dbReference>
<accession>A0A852IPU5</accession>
<feature type="region of interest" description="Disordered" evidence="9">
    <location>
        <begin position="44"/>
        <end position="64"/>
    </location>
</feature>
<evidence type="ECO:0000256" key="1">
    <source>
        <dbReference type="ARBA" id="ARBA00004123"/>
    </source>
</evidence>
<dbReference type="GO" id="GO:0051901">
    <property type="term" value="P:positive regulation of mitochondrial depolarization"/>
    <property type="evidence" value="ECO:0007669"/>
    <property type="project" value="TreeGrafter"/>
</dbReference>
<keyword evidence="12" id="KW-1185">Reference proteome</keyword>
<keyword evidence="6" id="KW-0832">Ubl conjugation</keyword>
<dbReference type="GO" id="GO:0005829">
    <property type="term" value="C:cytosol"/>
    <property type="evidence" value="ECO:0007669"/>
    <property type="project" value="TreeGrafter"/>
</dbReference>
<dbReference type="GO" id="GO:0005813">
    <property type="term" value="C:centrosome"/>
    <property type="evidence" value="ECO:0007669"/>
    <property type="project" value="UniProtKB-SubCell"/>
</dbReference>
<dbReference type="PANTHER" id="PTHR15404">
    <property type="entry name" value="PROTEIN AF1Q"/>
    <property type="match status" value="1"/>
</dbReference>
<dbReference type="GO" id="GO:0090200">
    <property type="term" value="P:positive regulation of release of cytochrome c from mitochondria"/>
    <property type="evidence" value="ECO:0007669"/>
    <property type="project" value="TreeGrafter"/>
</dbReference>
<evidence type="ECO:0000256" key="5">
    <source>
        <dbReference type="ARBA" id="ARBA00022490"/>
    </source>
</evidence>
<proteinExistence type="inferred from homology"/>
<evidence type="ECO:0000313" key="12">
    <source>
        <dbReference type="Proteomes" id="UP000627253"/>
    </source>
</evidence>
<evidence type="ECO:0000256" key="2">
    <source>
        <dbReference type="ARBA" id="ARBA00004300"/>
    </source>
</evidence>
<comment type="caution">
    <text evidence="11">The sequence shown here is derived from an EMBL/GenBank/DDBJ whole genome shotgun (WGS) entry which is preliminary data.</text>
</comment>
<evidence type="ECO:0000256" key="8">
    <source>
        <dbReference type="ARBA" id="ARBA00023242"/>
    </source>
</evidence>
<dbReference type="InterPro" id="IPR033461">
    <property type="entry name" value="WRNPLPNID"/>
</dbReference>
<dbReference type="OrthoDB" id="9991950at2759"/>
<dbReference type="AlphaFoldDB" id="A0A852IPU5"/>
<evidence type="ECO:0000256" key="7">
    <source>
        <dbReference type="ARBA" id="ARBA00023212"/>
    </source>
</evidence>
<feature type="non-terminal residue" evidence="11">
    <location>
        <position position="90"/>
    </location>
</feature>
<keyword evidence="5" id="KW-0963">Cytoplasm</keyword>
<feature type="non-terminal residue" evidence="11">
    <location>
        <position position="1"/>
    </location>
</feature>
<evidence type="ECO:0000259" key="10">
    <source>
        <dbReference type="Pfam" id="PF15017"/>
    </source>
</evidence>